<feature type="domain" description="Amidohydrolase-related" evidence="3">
    <location>
        <begin position="261"/>
        <end position="395"/>
    </location>
</feature>
<sequence>MKKMTKSLLALSLASTLLGTSGLALADSFAITNATVHTATEQGVIQNAVVVVKDGVITSVVPATAGITYDVDNIIDAQGGIVTPGFIGSMNILGLVEVNAVTDSSDAWDKKADITFDPSFGYNPKASSIAFTRKGGITRNVVTSSGGEDIHSGQTFLVDLTGDWDSVKATSTGVFVSLGANHEGSRATSIQQLITQLEKGQKSLAKVSKDKKAKEDAPEPEAADEIVKSILSGEKPLIVSVDRASDILAILKLKQRFNVNLVLVGAADAVLISEQIAKANVPVIIDAMRNLPESFDSLHNDLSNAGKLHAAGVKVILSNMGDSHNIYNLRYSAGNAVANGMDYNAAIAALTVNVADTFNIDSGSIMVGKPADIVIWNGDPFEFSSHVVKMYIDGKEQSTQSRHDKLRERYTTPSDMPRGYTK</sequence>
<feature type="compositionally biased region" description="Basic and acidic residues" evidence="1">
    <location>
        <begin position="394"/>
        <end position="410"/>
    </location>
</feature>
<feature type="chain" id="PRO_5040945431" evidence="2">
    <location>
        <begin position="27"/>
        <end position="422"/>
    </location>
</feature>
<dbReference type="EMBL" id="JAMTCD010000018">
    <property type="protein sequence ID" value="MCT7942848.1"/>
    <property type="molecule type" value="Genomic_DNA"/>
</dbReference>
<dbReference type="PANTHER" id="PTHR43135">
    <property type="entry name" value="ALPHA-D-RIBOSE 1-METHYLPHOSPHONATE 5-TRIPHOSPHATE DIPHOSPHATASE"/>
    <property type="match status" value="1"/>
</dbReference>
<dbReference type="Proteomes" id="UP001155546">
    <property type="component" value="Unassembled WGS sequence"/>
</dbReference>
<evidence type="ECO:0000313" key="4">
    <source>
        <dbReference type="EMBL" id="MCT7942848.1"/>
    </source>
</evidence>
<evidence type="ECO:0000256" key="2">
    <source>
        <dbReference type="SAM" id="SignalP"/>
    </source>
</evidence>
<gene>
    <name evidence="4" type="ORF">NE535_13730</name>
</gene>
<name>A0A9X2WP83_9GAMM</name>
<dbReference type="InterPro" id="IPR006680">
    <property type="entry name" value="Amidohydro-rel"/>
</dbReference>
<reference evidence="4" key="1">
    <citation type="journal article" date="2023" name="Int. J. Syst. Evol. Microbiol.">
        <title>&lt;i&gt;Shewanella septentrionalis&lt;/i&gt; sp. nov. and &lt;i&gt;Shewanella holmiensis&lt;/i&gt; sp. nov., isolated from Baltic Sea water and sediments.</title>
        <authorList>
            <person name="Martin-Rodriguez A.J."/>
            <person name="Thorell K."/>
            <person name="Joffre E."/>
            <person name="Jensie-Markopoulos S."/>
            <person name="Moore E.R.B."/>
            <person name="Sjoling A."/>
        </authorList>
    </citation>
    <scope>NUCLEOTIDE SEQUENCE</scope>
    <source>
        <strain evidence="4">SP1S2-7</strain>
    </source>
</reference>
<feature type="signal peptide" evidence="2">
    <location>
        <begin position="1"/>
        <end position="26"/>
    </location>
</feature>
<proteinExistence type="predicted"/>
<evidence type="ECO:0000313" key="5">
    <source>
        <dbReference type="Proteomes" id="UP001155546"/>
    </source>
</evidence>
<comment type="caution">
    <text evidence="4">The sequence shown here is derived from an EMBL/GenBank/DDBJ whole genome shotgun (WGS) entry which is preliminary data.</text>
</comment>
<dbReference type="Gene3D" id="2.30.40.10">
    <property type="entry name" value="Urease, subunit C, domain 1"/>
    <property type="match status" value="1"/>
</dbReference>
<dbReference type="SUPFAM" id="SSF51338">
    <property type="entry name" value="Composite domain of metallo-dependent hydrolases"/>
    <property type="match status" value="1"/>
</dbReference>
<keyword evidence="5" id="KW-1185">Reference proteome</keyword>
<feature type="region of interest" description="Disordered" evidence="1">
    <location>
        <begin position="394"/>
        <end position="422"/>
    </location>
</feature>
<dbReference type="GO" id="GO:0016810">
    <property type="term" value="F:hydrolase activity, acting on carbon-nitrogen (but not peptide) bonds"/>
    <property type="evidence" value="ECO:0007669"/>
    <property type="project" value="InterPro"/>
</dbReference>
<organism evidence="4 5">
    <name type="scientific">Shewanella holmiensis</name>
    <dbReference type="NCBI Taxonomy" id="2952222"/>
    <lineage>
        <taxon>Bacteria</taxon>
        <taxon>Pseudomonadati</taxon>
        <taxon>Pseudomonadota</taxon>
        <taxon>Gammaproteobacteria</taxon>
        <taxon>Alteromonadales</taxon>
        <taxon>Shewanellaceae</taxon>
        <taxon>Shewanella</taxon>
    </lineage>
</organism>
<dbReference type="InterPro" id="IPR011059">
    <property type="entry name" value="Metal-dep_hydrolase_composite"/>
</dbReference>
<dbReference type="RefSeq" id="WP_261299197.1">
    <property type="nucleotide sequence ID" value="NZ_JAMTCD010000018.1"/>
</dbReference>
<dbReference type="PANTHER" id="PTHR43135:SF3">
    <property type="entry name" value="ALPHA-D-RIBOSE 1-METHYLPHOSPHONATE 5-TRIPHOSPHATE DIPHOSPHATASE"/>
    <property type="match status" value="1"/>
</dbReference>
<evidence type="ECO:0000259" key="3">
    <source>
        <dbReference type="Pfam" id="PF01979"/>
    </source>
</evidence>
<dbReference type="Gene3D" id="3.20.20.140">
    <property type="entry name" value="Metal-dependent hydrolases"/>
    <property type="match status" value="1"/>
</dbReference>
<keyword evidence="2" id="KW-0732">Signal</keyword>
<protein>
    <submittedName>
        <fullName evidence="4">Amidohydrolase family protein</fullName>
    </submittedName>
</protein>
<accession>A0A9X2WP83</accession>
<dbReference type="AlphaFoldDB" id="A0A9X2WP83"/>
<dbReference type="InterPro" id="IPR051781">
    <property type="entry name" value="Metallo-dep_Hydrolase"/>
</dbReference>
<dbReference type="Pfam" id="PF01979">
    <property type="entry name" value="Amidohydro_1"/>
    <property type="match status" value="1"/>
</dbReference>
<evidence type="ECO:0000256" key="1">
    <source>
        <dbReference type="SAM" id="MobiDB-lite"/>
    </source>
</evidence>